<dbReference type="InterPro" id="IPR015655">
    <property type="entry name" value="PP2C"/>
</dbReference>
<dbReference type="InterPro" id="IPR001932">
    <property type="entry name" value="PPM-type_phosphatase-like_dom"/>
</dbReference>
<sequence>MASAQADSQWGSRLKSRRSFYNLEREVISKDNFNEEDKEKFFANLDDEVTERKLRQVWSNLSGLWFVHSKMSTWEEPYQERKLGLLPRSRESGESVLARHDIAAFCCKGCKDIDDFSPGQDNFSCARLAGGFRLHCIADGHGPGGHWVSDRVVRILPYFLSSRDCRSLLCKGEVESALNSAFERMEEDLESAAEQDDINLLVAGTTVVCILRQIHSPIVWVACVGDSRAIHLCGDGKVSFSTNDHKPSNPVERERVIRHGCEITVSAAENGEELEKICVEGERGRVPELGFTRSLGDLMYKRFGVIAEPEIFKLEKELDSSGHFILASDGVWEFLSSDDIAKIVQSKLAVGMPKEAIVREVAQVARAKWKEEDEYCDDISVIMVPTAQKTAAPPAPDDSCLGGLIYCSEEMRARIEKLFGP</sequence>
<keyword evidence="3" id="KW-1185">Reference proteome</keyword>
<dbReference type="CDD" id="cd00143">
    <property type="entry name" value="PP2Cc"/>
    <property type="match status" value="1"/>
</dbReference>
<gene>
    <name evidence="2" type="ORF">SCF082_LOCUS52127</name>
</gene>
<accession>A0ABP0SJ57</accession>
<proteinExistence type="predicted"/>
<dbReference type="Proteomes" id="UP001642464">
    <property type="component" value="Unassembled WGS sequence"/>
</dbReference>
<dbReference type="Gene3D" id="3.60.40.10">
    <property type="entry name" value="PPM-type phosphatase domain"/>
    <property type="match status" value="1"/>
</dbReference>
<reference evidence="2 3" key="1">
    <citation type="submission" date="2024-02" db="EMBL/GenBank/DDBJ databases">
        <authorList>
            <person name="Chen Y."/>
            <person name="Shah S."/>
            <person name="Dougan E. K."/>
            <person name="Thang M."/>
            <person name="Chan C."/>
        </authorList>
    </citation>
    <scope>NUCLEOTIDE SEQUENCE [LARGE SCALE GENOMIC DNA]</scope>
</reference>
<organism evidence="2 3">
    <name type="scientific">Durusdinium trenchii</name>
    <dbReference type="NCBI Taxonomy" id="1381693"/>
    <lineage>
        <taxon>Eukaryota</taxon>
        <taxon>Sar</taxon>
        <taxon>Alveolata</taxon>
        <taxon>Dinophyceae</taxon>
        <taxon>Suessiales</taxon>
        <taxon>Symbiodiniaceae</taxon>
        <taxon>Durusdinium</taxon>
    </lineage>
</organism>
<dbReference type="SMART" id="SM00332">
    <property type="entry name" value="PP2Cc"/>
    <property type="match status" value="1"/>
</dbReference>
<comment type="caution">
    <text evidence="2">The sequence shown here is derived from an EMBL/GenBank/DDBJ whole genome shotgun (WGS) entry which is preliminary data.</text>
</comment>
<dbReference type="PANTHER" id="PTHR47992">
    <property type="entry name" value="PROTEIN PHOSPHATASE"/>
    <property type="match status" value="1"/>
</dbReference>
<evidence type="ECO:0000313" key="2">
    <source>
        <dbReference type="EMBL" id="CAK9112434.1"/>
    </source>
</evidence>
<dbReference type="SUPFAM" id="SSF81606">
    <property type="entry name" value="PP2C-like"/>
    <property type="match status" value="1"/>
</dbReference>
<dbReference type="EMBL" id="CAXAMM010043940">
    <property type="protein sequence ID" value="CAK9112434.1"/>
    <property type="molecule type" value="Genomic_DNA"/>
</dbReference>
<dbReference type="InterPro" id="IPR036457">
    <property type="entry name" value="PPM-type-like_dom_sf"/>
</dbReference>
<protein>
    <submittedName>
        <fullName evidence="2">Probable protein phosphatase 2C 61 (AtPP2C61)</fullName>
    </submittedName>
</protein>
<feature type="domain" description="PPM-type phosphatase" evidence="1">
    <location>
        <begin position="122"/>
        <end position="386"/>
    </location>
</feature>
<dbReference type="Pfam" id="PF00481">
    <property type="entry name" value="PP2C"/>
    <property type="match status" value="1"/>
</dbReference>
<name>A0ABP0SJ57_9DINO</name>
<evidence type="ECO:0000313" key="3">
    <source>
        <dbReference type="Proteomes" id="UP001642464"/>
    </source>
</evidence>
<evidence type="ECO:0000259" key="1">
    <source>
        <dbReference type="PROSITE" id="PS51746"/>
    </source>
</evidence>
<dbReference type="PROSITE" id="PS51746">
    <property type="entry name" value="PPM_2"/>
    <property type="match status" value="1"/>
</dbReference>